<evidence type="ECO:0000313" key="1">
    <source>
        <dbReference type="EMBL" id="EMS32289.1"/>
    </source>
</evidence>
<evidence type="ECO:0000313" key="2">
    <source>
        <dbReference type="Proteomes" id="UP000010953"/>
    </source>
</evidence>
<gene>
    <name evidence="1" type="ORF">C943_01552</name>
</gene>
<dbReference type="RefSeq" id="WP_008629524.1">
    <property type="nucleotide sequence ID" value="NZ_AMZY02000014.1"/>
</dbReference>
<proteinExistence type="predicted"/>
<dbReference type="PANTHER" id="PTHR41260:SF1">
    <property type="entry name" value="PROTEIN ECSC"/>
    <property type="match status" value="1"/>
</dbReference>
<dbReference type="FunCoup" id="M7XBM8">
    <property type="interactions" value="3"/>
</dbReference>
<dbReference type="AlphaFoldDB" id="M7XBM8"/>
<protein>
    <submittedName>
        <fullName evidence="1">EcsC protein</fullName>
    </submittedName>
</protein>
<dbReference type="InParanoid" id="M7XBM8"/>
<comment type="caution">
    <text evidence="1">The sequence shown here is derived from an EMBL/GenBank/DDBJ whole genome shotgun (WGS) entry which is preliminary data.</text>
</comment>
<dbReference type="EMBL" id="AMZY02000014">
    <property type="protein sequence ID" value="EMS32289.1"/>
    <property type="molecule type" value="Genomic_DNA"/>
</dbReference>
<dbReference type="InterPro" id="IPR024787">
    <property type="entry name" value="EcsC"/>
</dbReference>
<keyword evidence="2" id="KW-1185">Reference proteome</keyword>
<dbReference type="Proteomes" id="UP000010953">
    <property type="component" value="Unassembled WGS sequence"/>
</dbReference>
<reference evidence="1" key="1">
    <citation type="submission" date="2013-01" db="EMBL/GenBank/DDBJ databases">
        <title>Genome assembly of Mariniradius saccharolyticus AK6.</title>
        <authorList>
            <person name="Vaidya B."/>
            <person name="Khatri I."/>
            <person name="Tanuku N.R.S."/>
            <person name="Subramanian S."/>
            <person name="Pinnaka A."/>
        </authorList>
    </citation>
    <scope>NUCLEOTIDE SEQUENCE [LARGE SCALE GENOMIC DNA]</scope>
    <source>
        <strain evidence="1">AK6</strain>
    </source>
</reference>
<dbReference type="PANTHER" id="PTHR41260">
    <property type="entry name" value="PROTEIN ECSC"/>
    <property type="match status" value="1"/>
</dbReference>
<dbReference type="eggNOG" id="ENOG502Z89E">
    <property type="taxonomic scope" value="Bacteria"/>
</dbReference>
<dbReference type="Pfam" id="PF12787">
    <property type="entry name" value="EcsC"/>
    <property type="match status" value="1"/>
</dbReference>
<dbReference type="STRING" id="1239962.C943_01552"/>
<name>M7XBM8_9BACT</name>
<organism evidence="1 2">
    <name type="scientific">Mariniradius saccharolyticus AK6</name>
    <dbReference type="NCBI Taxonomy" id="1239962"/>
    <lineage>
        <taxon>Bacteria</taxon>
        <taxon>Pseudomonadati</taxon>
        <taxon>Bacteroidota</taxon>
        <taxon>Cytophagia</taxon>
        <taxon>Cytophagales</taxon>
        <taxon>Cyclobacteriaceae</taxon>
        <taxon>Mariniradius</taxon>
    </lineage>
</organism>
<accession>M7XBM8</accession>
<sequence length="265" mass="30100">MDYLSRGFFVVSGMAETLTDSFVQDPFYEEKAMAEMSAWLAQNKKKPAFLSRLAKITQSGINELIPEKVHQVVTYAIEKMVKGVLLGTKFITPAPLQGLNLQQREAKVEKIIRIYQNTASVEGAVTGAGGILLGLADFPAFLTIKMKMLFEIAAAYGYDVRKFEERLYILYVFKITFSSQHSRNRTIGIIENWDEYVAGLPPETSDFDWRDFQLEYRDYLDLAKLVQLIPIIGAPVGAVANYKLSAKLGQIAKQCYRMRHFKWDV</sequence>